<dbReference type="AlphaFoldDB" id="A0A6C0CGV9"/>
<accession>A0A6C0CGV9</accession>
<evidence type="ECO:0000256" key="1">
    <source>
        <dbReference type="SAM" id="Phobius"/>
    </source>
</evidence>
<keyword evidence="1" id="KW-0472">Membrane</keyword>
<organism evidence="2">
    <name type="scientific">viral metagenome</name>
    <dbReference type="NCBI Taxonomy" id="1070528"/>
    <lineage>
        <taxon>unclassified sequences</taxon>
        <taxon>metagenomes</taxon>
        <taxon>organismal metagenomes</taxon>
    </lineage>
</organism>
<keyword evidence="1" id="KW-1133">Transmembrane helix</keyword>
<evidence type="ECO:0000313" key="2">
    <source>
        <dbReference type="EMBL" id="QHT03080.1"/>
    </source>
</evidence>
<keyword evidence="1" id="KW-0812">Transmembrane</keyword>
<dbReference type="EMBL" id="MN739405">
    <property type="protein sequence ID" value="QHT03080.1"/>
    <property type="molecule type" value="Genomic_DNA"/>
</dbReference>
<protein>
    <submittedName>
        <fullName evidence="2">Uncharacterized protein</fullName>
    </submittedName>
</protein>
<sequence>MNITNLYIDLFLLSMLILIIFSIAIIFYINYKIDYMYQLETGCN</sequence>
<name>A0A6C0CGV9_9ZZZZ</name>
<reference evidence="2" key="1">
    <citation type="journal article" date="2020" name="Nature">
        <title>Giant virus diversity and host interactions through global metagenomics.</title>
        <authorList>
            <person name="Schulz F."/>
            <person name="Roux S."/>
            <person name="Paez-Espino D."/>
            <person name="Jungbluth S."/>
            <person name="Walsh D.A."/>
            <person name="Denef V.J."/>
            <person name="McMahon K.D."/>
            <person name="Konstantinidis K.T."/>
            <person name="Eloe-Fadrosh E.A."/>
            <person name="Kyrpides N.C."/>
            <person name="Woyke T."/>
        </authorList>
    </citation>
    <scope>NUCLEOTIDE SEQUENCE</scope>
    <source>
        <strain evidence="2">GVMAG-M-3300020727-4</strain>
    </source>
</reference>
<proteinExistence type="predicted"/>
<feature type="transmembrane region" description="Helical" evidence="1">
    <location>
        <begin position="6"/>
        <end position="29"/>
    </location>
</feature>